<dbReference type="GO" id="GO:0006886">
    <property type="term" value="P:intracellular protein transport"/>
    <property type="evidence" value="ECO:0007669"/>
    <property type="project" value="UniProtKB-UniRule"/>
</dbReference>
<dbReference type="GO" id="GO:0007040">
    <property type="term" value="P:lysosome organization"/>
    <property type="evidence" value="ECO:0007669"/>
    <property type="project" value="TreeGrafter"/>
</dbReference>
<protein>
    <recommendedName>
        <fullName evidence="3">Vacuolar protein sorting-associated protein 18 homolog</fullName>
    </recommendedName>
</protein>
<dbReference type="FunCoup" id="A0A1S4F7C1">
    <property type="interactions" value="2261"/>
</dbReference>
<organism evidence="11 12">
    <name type="scientific">Aedes aegypti</name>
    <name type="common">Yellowfever mosquito</name>
    <name type="synonym">Culex aegypti</name>
    <dbReference type="NCBI Taxonomy" id="7159"/>
    <lineage>
        <taxon>Eukaryota</taxon>
        <taxon>Metazoa</taxon>
        <taxon>Ecdysozoa</taxon>
        <taxon>Arthropoda</taxon>
        <taxon>Hexapoda</taxon>
        <taxon>Insecta</taxon>
        <taxon>Pterygota</taxon>
        <taxon>Neoptera</taxon>
        <taxon>Endopterygota</taxon>
        <taxon>Diptera</taxon>
        <taxon>Nematocera</taxon>
        <taxon>Culicoidea</taxon>
        <taxon>Culicidae</taxon>
        <taxon>Culicinae</taxon>
        <taxon>Aedini</taxon>
        <taxon>Aedes</taxon>
        <taxon>Stegomyia</taxon>
    </lineage>
</organism>
<dbReference type="InterPro" id="IPR007810">
    <property type="entry name" value="Pep3/Vps18_beta-prop"/>
</dbReference>
<dbReference type="GO" id="GO:0048284">
    <property type="term" value="P:organelle fusion"/>
    <property type="evidence" value="ECO:0007669"/>
    <property type="project" value="TreeGrafter"/>
</dbReference>
<evidence type="ECO:0000256" key="3">
    <source>
        <dbReference type="ARBA" id="ARBA00017338"/>
    </source>
</evidence>
<evidence type="ECO:0000256" key="4">
    <source>
        <dbReference type="ARBA" id="ARBA00022723"/>
    </source>
</evidence>
<keyword evidence="4" id="KW-0479">Metal-binding</keyword>
<evidence type="ECO:0000256" key="5">
    <source>
        <dbReference type="ARBA" id="ARBA00022771"/>
    </source>
</evidence>
<dbReference type="GO" id="GO:0031902">
    <property type="term" value="C:late endosome membrane"/>
    <property type="evidence" value="ECO:0007669"/>
    <property type="project" value="UniProtKB-SubCell"/>
</dbReference>
<dbReference type="SUPFAM" id="SSF57850">
    <property type="entry name" value="RING/U-box"/>
    <property type="match status" value="1"/>
</dbReference>
<gene>
    <name evidence="11" type="primary">5564402</name>
</gene>
<dbReference type="GO" id="GO:0030674">
    <property type="term" value="F:protein-macromolecule adaptor activity"/>
    <property type="evidence" value="ECO:0007669"/>
    <property type="project" value="TreeGrafter"/>
</dbReference>
<keyword evidence="5" id="KW-0863">Zinc-finger</keyword>
<evidence type="ECO:0000256" key="8">
    <source>
        <dbReference type="PROSITE-ProRule" id="PRU01006"/>
    </source>
</evidence>
<dbReference type="Proteomes" id="UP000008820">
    <property type="component" value="Chromosome 1"/>
</dbReference>
<dbReference type="InterPro" id="IPR000547">
    <property type="entry name" value="Clathrin_H-chain/VPS_repeat"/>
</dbReference>
<evidence type="ECO:0000313" key="11">
    <source>
        <dbReference type="EnsemblMetazoa" id="AAEL004237-PA"/>
    </source>
</evidence>
<evidence type="ECO:0000256" key="7">
    <source>
        <dbReference type="ARBA" id="ARBA00023136"/>
    </source>
</evidence>
<dbReference type="GO" id="GO:0007032">
    <property type="term" value="P:endosome organization"/>
    <property type="evidence" value="ECO:0007669"/>
    <property type="project" value="TreeGrafter"/>
</dbReference>
<accession>A0A1S4F7C1</accession>
<dbReference type="PANTHER" id="PTHR23323">
    <property type="entry name" value="VACUOLAR PROTEIN SORTING-ASSOCIATED PROTEIN"/>
    <property type="match status" value="1"/>
</dbReference>
<reference evidence="11" key="2">
    <citation type="submission" date="2020-05" db="UniProtKB">
        <authorList>
            <consortium name="EnsemblMetazoa"/>
        </authorList>
    </citation>
    <scope>IDENTIFICATION</scope>
    <source>
        <strain evidence="11">LVP_AGWG</strain>
    </source>
</reference>
<dbReference type="InParanoid" id="A0A1S4F7C1"/>
<dbReference type="InterPro" id="IPR058919">
    <property type="entry name" value="Pep3/Vps18_RING_C"/>
</dbReference>
<evidence type="ECO:0000256" key="2">
    <source>
        <dbReference type="ARBA" id="ARBA00010454"/>
    </source>
</evidence>
<comment type="similarity">
    <text evidence="2">Belongs to the VPS18 family.</text>
</comment>
<keyword evidence="7" id="KW-0472">Membrane</keyword>
<sequence>MASMFDQYSSALIRENTNEPDPSNQPQSSGYVSVRIKKEPPIFSKQKMNLNLPAGILFLSVQNDWVIILMTNLTILRMNIKQPDKFTEVPIDKYVGGFKSCNLFLDPLGAHLFITLSPKTPGLTHEVLYLQRNSFKPKFIPKLKDQEITAIGFNYLNNSEMMTGPILLGTSKGIIWEADIGIDSGDKLVQQNIRQVFDMRRTDGKPNPITGIEFHMRQAQKNIHCMILVLTLERIYKFQDTLASSDSKMASGQLQKVFEPYLNIPEDCVCNFQIVRSQLNYSKLAFNHEEDFPKSFGSLTEDGINFQEINPKMNTLEFVPQEMIPYPTQEDIAQQPENSYKMTRKMNTPLSFVLTDFHAILLYVDHVTAISLLNYQVVYEEYFVEQYGKLCNVVRDVRSNVTYVYSNKMIFRYKINNEQRNAWRLYAERQKYDLALQYCNDNPAHRDIVLVKQAQSFFDMGDYLEAARIYSDTQLSFEDVCLKFLKRNQNDALMLYLKNRLAKLKSQEKTQITMLIVWMVELYLVEISRSAGERERELQKEFDAFMQTAIVIDCMKKNRSVIYDLMASHGDSHNLAALTTIHQDYESVIQQYINQNRFDDALSVLRAQSRQELIYKYAPIIMEELPTETIGVLINQGKRLDPIKLIPSLLCLDSAKHIADIVKYLEFCIHSIHCAESAIHNYLIQLYSEHFPDKLLTFLETQGKEITMISYDAHYALRICLKRQIRDASVFLQTLLDMWVPAVELALTFDIQLAKFTASQPSDKSLRKKLWLIIAEQEIRGKQENVQEALQILKECDLLRIEDLLPYFSDFQKIDHFKEAICESLKEYNIKIQEQRKDMEDSAISAEQVRSKLQTFRNRSVTIGAQEQCAICGVYLLMKPFFIFHCGHKFHADCLEAQLLPQLKPEVLHHLENLKQQLTVAQNQPQDTVSGISNSKEHLKSQIEDILVSDCLFCGEVMISTIDKSFIDNWERVDSDWQ</sequence>
<evidence type="ECO:0000259" key="10">
    <source>
        <dbReference type="Pfam" id="PF26148"/>
    </source>
</evidence>
<comment type="subcellular location">
    <subcellularLocation>
        <location evidence="1">Late endosome membrane</location>
        <topology evidence="1">Peripheral membrane protein</topology>
        <orientation evidence="1">Cytoplasmic side</orientation>
    </subcellularLocation>
</comment>
<dbReference type="VEuPathDB" id="VectorBase:AAEL004237"/>
<keyword evidence="12" id="KW-1185">Reference proteome</keyword>
<dbReference type="AlphaFoldDB" id="A0A1S4F7C1"/>
<dbReference type="PROSITE" id="PS50236">
    <property type="entry name" value="CHCR"/>
    <property type="match status" value="1"/>
</dbReference>
<dbReference type="Pfam" id="PF26148">
    <property type="entry name" value="VPS18_RING_C"/>
    <property type="match status" value="1"/>
</dbReference>
<evidence type="ECO:0000256" key="1">
    <source>
        <dbReference type="ARBA" id="ARBA00004492"/>
    </source>
</evidence>
<dbReference type="Pfam" id="PF05131">
    <property type="entry name" value="Pep3_Vps18"/>
    <property type="match status" value="1"/>
</dbReference>
<feature type="repeat" description="CHCR" evidence="8">
    <location>
        <begin position="633"/>
        <end position="787"/>
    </location>
</feature>
<dbReference type="OrthoDB" id="1845386at2759"/>
<dbReference type="GO" id="GO:0008270">
    <property type="term" value="F:zinc ion binding"/>
    <property type="evidence" value="ECO:0007669"/>
    <property type="project" value="UniProtKB-KW"/>
</dbReference>
<dbReference type="EnsemblMetazoa" id="AAEL004237-RA">
    <property type="protein sequence ID" value="AAEL004237-PA"/>
    <property type="gene ID" value="AAEL004237"/>
</dbReference>
<dbReference type="PANTHER" id="PTHR23323:SF26">
    <property type="entry name" value="VACUOLAR PROTEIN SORTING-ASSOCIATED PROTEIN 18 HOMOLOG"/>
    <property type="match status" value="1"/>
</dbReference>
<keyword evidence="6" id="KW-0862">Zinc</keyword>
<reference evidence="11 12" key="1">
    <citation type="submission" date="2017-06" db="EMBL/GenBank/DDBJ databases">
        <title>Aedes aegypti genome working group (AGWG) sequencing and assembly.</title>
        <authorList>
            <consortium name="Aedes aegypti Genome Working Group (AGWG)"/>
            <person name="Matthews B.J."/>
        </authorList>
    </citation>
    <scope>NUCLEOTIDE SEQUENCE [LARGE SCALE GENOMIC DNA]</scope>
    <source>
        <strain evidence="11 12">LVP_AGWG</strain>
    </source>
</reference>
<dbReference type="GO" id="GO:0008333">
    <property type="term" value="P:endosome to lysosome transport"/>
    <property type="evidence" value="ECO:0007669"/>
    <property type="project" value="TreeGrafter"/>
</dbReference>
<evidence type="ECO:0000313" key="12">
    <source>
        <dbReference type="Proteomes" id="UP000008820"/>
    </source>
</evidence>
<dbReference type="GO" id="GO:0006904">
    <property type="term" value="P:vesicle docking involved in exocytosis"/>
    <property type="evidence" value="ECO:0007669"/>
    <property type="project" value="TreeGrafter"/>
</dbReference>
<dbReference type="GO" id="GO:0030897">
    <property type="term" value="C:HOPS complex"/>
    <property type="evidence" value="ECO:0007669"/>
    <property type="project" value="TreeGrafter"/>
</dbReference>
<evidence type="ECO:0000259" key="9">
    <source>
        <dbReference type="Pfam" id="PF05131"/>
    </source>
</evidence>
<feature type="domain" description="Pep3/Vps18 RING C-terminal" evidence="10">
    <location>
        <begin position="866"/>
        <end position="959"/>
    </location>
</feature>
<proteinExistence type="inferred from homology"/>
<feature type="domain" description="Pep3/Vps18 beta-propeller" evidence="9">
    <location>
        <begin position="41"/>
        <end position="415"/>
    </location>
</feature>
<name>A0A1S4F7C1_AEDAE</name>
<evidence type="ECO:0000256" key="6">
    <source>
        <dbReference type="ARBA" id="ARBA00022833"/>
    </source>
</evidence>